<protein>
    <submittedName>
        <fullName evidence="1">Uncharacterized protein</fullName>
    </submittedName>
</protein>
<name>I7J422_9CAUD</name>
<sequence length="83" mass="9169">MYVFNYWRISMKIVNKQSTPNSPTFGNLKQGAVFYNHGALFIKSDTLGVSGVTAIRLDTGATYSFANNMVVAVPKDVEVVVYD</sequence>
<dbReference type="EMBL" id="HE956710">
    <property type="protein sequence ID" value="CCI88858.2"/>
    <property type="molecule type" value="Genomic_DNA"/>
</dbReference>
<gene>
    <name evidence="1" type="primary">g22</name>
    <name evidence="1" type="ORF">BN109_019</name>
</gene>
<reference evidence="1 2" key="1">
    <citation type="submission" date="2012-06" db="EMBL/GenBank/DDBJ databases">
        <title>Genomic characterization of five bacteriophages specific for Yersinia species.</title>
        <authorList>
            <person name="Skurnik M."/>
            <person name="Nawaz A."/>
            <person name="Happonen L."/>
            <person name="Butcher S."/>
            <person name="Mattinen L."/>
        </authorList>
    </citation>
    <scope>NUCLEOTIDE SEQUENCE [LARGE SCALE GENOMIC DNA]</scope>
</reference>
<dbReference type="KEGG" id="vg:14295975"/>
<evidence type="ECO:0000313" key="1">
    <source>
        <dbReference type="EMBL" id="CCI88858.2"/>
    </source>
</evidence>
<dbReference type="Proteomes" id="UP000002905">
    <property type="component" value="Segment"/>
</dbReference>
<dbReference type="RefSeq" id="YP_007236325.2">
    <property type="nucleotide sequence ID" value="NC_019911.2"/>
</dbReference>
<accession>I7J422</accession>
<organism evidence="1 2">
    <name type="scientific">Yersinia phage phi80-18</name>
    <dbReference type="NCBI Taxonomy" id="1206559"/>
    <lineage>
        <taxon>Viruses</taxon>
        <taxon>Duplodnaviria</taxon>
        <taxon>Heunggongvirae</taxon>
        <taxon>Uroviricota</taxon>
        <taxon>Caudoviricetes</taxon>
        <taxon>Autographivirales</taxon>
        <taxon>Autonotataviridae</taxon>
        <taxon>Melnykvirinae</taxon>
        <taxon>Pokrovskaiavirus</taxon>
        <taxon>Pokrovskaiavirus pv8018</taxon>
    </lineage>
</organism>
<evidence type="ECO:0000313" key="2">
    <source>
        <dbReference type="Proteomes" id="UP000002905"/>
    </source>
</evidence>
<keyword evidence="2" id="KW-1185">Reference proteome</keyword>
<proteinExistence type="predicted"/>
<dbReference type="GeneID" id="14295975"/>